<name>A0ABR2KQM9_9EUKA</name>
<reference evidence="1 2" key="1">
    <citation type="submission" date="2024-04" db="EMBL/GenBank/DDBJ databases">
        <title>Tritrichomonas musculus Genome.</title>
        <authorList>
            <person name="Alves-Ferreira E."/>
            <person name="Grigg M."/>
            <person name="Lorenzi H."/>
            <person name="Galac M."/>
        </authorList>
    </citation>
    <scope>NUCLEOTIDE SEQUENCE [LARGE SCALE GENOMIC DNA]</scope>
    <source>
        <strain evidence="1 2">EAF2021</strain>
    </source>
</reference>
<dbReference type="PANTHER" id="PTHR11440">
    <property type="entry name" value="LECITHIN-CHOLESTEROL ACYLTRANSFERASE-RELATED"/>
    <property type="match status" value="1"/>
</dbReference>
<gene>
    <name evidence="1" type="ORF">M9Y10_021755</name>
</gene>
<dbReference type="Gene3D" id="3.40.50.1820">
    <property type="entry name" value="alpha/beta hydrolase"/>
    <property type="match status" value="1"/>
</dbReference>
<evidence type="ECO:0000313" key="2">
    <source>
        <dbReference type="Proteomes" id="UP001470230"/>
    </source>
</evidence>
<dbReference type="EMBL" id="JAPFFF010000003">
    <property type="protein sequence ID" value="KAK8893338.1"/>
    <property type="molecule type" value="Genomic_DNA"/>
</dbReference>
<dbReference type="Proteomes" id="UP001470230">
    <property type="component" value="Unassembled WGS sequence"/>
</dbReference>
<dbReference type="InterPro" id="IPR029058">
    <property type="entry name" value="AB_hydrolase_fold"/>
</dbReference>
<organism evidence="1 2">
    <name type="scientific">Tritrichomonas musculus</name>
    <dbReference type="NCBI Taxonomy" id="1915356"/>
    <lineage>
        <taxon>Eukaryota</taxon>
        <taxon>Metamonada</taxon>
        <taxon>Parabasalia</taxon>
        <taxon>Tritrichomonadida</taxon>
        <taxon>Tritrichomonadidae</taxon>
        <taxon>Tritrichomonas</taxon>
    </lineage>
</organism>
<proteinExistence type="predicted"/>
<sequence>MLFSILIISSFSRRPIYLISGFVGSALYATITQPELYPQCPSNLHHFQFFPINPTFYQQFPQCIGTLLSTVYNSENNSISSPQGIQIETDSIGNVTSLVSYSRVVGRLISEGYTVNKTLFGVPYDWVHYYPGTPTLFTDIINHIENIFNKTGEKAILFGHSLGSHVIRLLFSNYTDSKWIEKHIDRVILSAPAFYGCFDLVERVISGILDNEKEKDQSIAFSVRHMPSAFLLFENYNIFENKFVFSNFDGDQLSGVHPKDVHTYLRKINLFDDASMQIFSLIQPSLIQKPFEFPVPTILFYNSGLPSPVSFNGTTLERISGKGDGFCQSDIIETLCSQWKHTKCVNWNSDDTKFGHVQMLSSKEEINMISKFINNHDEL</sequence>
<dbReference type="SUPFAM" id="SSF53474">
    <property type="entry name" value="alpha/beta-Hydrolases"/>
    <property type="match status" value="1"/>
</dbReference>
<dbReference type="InterPro" id="IPR003386">
    <property type="entry name" value="LACT/PDAT_acylTrfase"/>
</dbReference>
<comment type="caution">
    <text evidence="1">The sequence shown here is derived from an EMBL/GenBank/DDBJ whole genome shotgun (WGS) entry which is preliminary data.</text>
</comment>
<dbReference type="Pfam" id="PF02450">
    <property type="entry name" value="LCAT"/>
    <property type="match status" value="1"/>
</dbReference>
<keyword evidence="2" id="KW-1185">Reference proteome</keyword>
<protein>
    <recommendedName>
        <fullName evidence="3">Lecithin:cholesterol acyltransferase family protein</fullName>
    </recommendedName>
</protein>
<evidence type="ECO:0008006" key="3">
    <source>
        <dbReference type="Google" id="ProtNLM"/>
    </source>
</evidence>
<evidence type="ECO:0000313" key="1">
    <source>
        <dbReference type="EMBL" id="KAK8893338.1"/>
    </source>
</evidence>
<accession>A0ABR2KQM9</accession>